<organism evidence="1 2">
    <name type="scientific">Glossina pallidipes</name>
    <name type="common">Tsetse fly</name>
    <dbReference type="NCBI Taxonomy" id="7398"/>
    <lineage>
        <taxon>Eukaryota</taxon>
        <taxon>Metazoa</taxon>
        <taxon>Ecdysozoa</taxon>
        <taxon>Arthropoda</taxon>
        <taxon>Hexapoda</taxon>
        <taxon>Insecta</taxon>
        <taxon>Pterygota</taxon>
        <taxon>Neoptera</taxon>
        <taxon>Endopterygota</taxon>
        <taxon>Diptera</taxon>
        <taxon>Brachycera</taxon>
        <taxon>Muscomorpha</taxon>
        <taxon>Hippoboscoidea</taxon>
        <taxon>Glossinidae</taxon>
        <taxon>Glossina</taxon>
    </lineage>
</organism>
<sequence length="125" mass="14044">MKLKSTLSLLNIHSYEATAVTVQVLSLQCPLQPPSSSYALIVSHTQRQSGNEDEFCELYKLMALNTVNTKRNSKTAKHFNSSIKYRPYFSALSNDNETTAIVITLHGHKLHAHAKGQTSFDFQIF</sequence>
<protein>
    <submittedName>
        <fullName evidence="1">Uncharacterized protein</fullName>
    </submittedName>
</protein>
<accession>A0A1B0A4W4</accession>
<reference evidence="2" key="1">
    <citation type="submission" date="2014-03" db="EMBL/GenBank/DDBJ databases">
        <authorList>
            <person name="Aksoy S."/>
            <person name="Warren W."/>
            <person name="Wilson R.K."/>
        </authorList>
    </citation>
    <scope>NUCLEOTIDE SEQUENCE [LARGE SCALE GENOMIC DNA]</scope>
    <source>
        <strain evidence="2">IAEA</strain>
    </source>
</reference>
<evidence type="ECO:0000313" key="1">
    <source>
        <dbReference type="EnsemblMetazoa" id="GPAI034522-PA"/>
    </source>
</evidence>
<dbReference type="Proteomes" id="UP000092445">
    <property type="component" value="Unassembled WGS sequence"/>
</dbReference>
<dbReference type="VEuPathDB" id="VectorBase:GPAI034522"/>
<evidence type="ECO:0000313" key="2">
    <source>
        <dbReference type="Proteomes" id="UP000092445"/>
    </source>
</evidence>
<name>A0A1B0A4W4_GLOPL</name>
<keyword evidence="2" id="KW-1185">Reference proteome</keyword>
<dbReference type="EnsemblMetazoa" id="GPAI034522-RA">
    <property type="protein sequence ID" value="GPAI034522-PA"/>
    <property type="gene ID" value="GPAI034522"/>
</dbReference>
<reference evidence="1" key="2">
    <citation type="submission" date="2020-05" db="UniProtKB">
        <authorList>
            <consortium name="EnsemblMetazoa"/>
        </authorList>
    </citation>
    <scope>IDENTIFICATION</scope>
    <source>
        <strain evidence="1">IAEA</strain>
    </source>
</reference>
<dbReference type="AlphaFoldDB" id="A0A1B0A4W4"/>
<proteinExistence type="predicted"/>